<evidence type="ECO:0000313" key="2">
    <source>
        <dbReference type="EMBL" id="WSE30286.1"/>
    </source>
</evidence>
<organism evidence="2 3">
    <name type="scientific">Amycolatopsis rhabdoformis</name>
    <dbReference type="NCBI Taxonomy" id="1448059"/>
    <lineage>
        <taxon>Bacteria</taxon>
        <taxon>Bacillati</taxon>
        <taxon>Actinomycetota</taxon>
        <taxon>Actinomycetes</taxon>
        <taxon>Pseudonocardiales</taxon>
        <taxon>Pseudonocardiaceae</taxon>
        <taxon>Amycolatopsis</taxon>
    </lineage>
</organism>
<reference evidence="2 3" key="1">
    <citation type="journal article" date="2015" name="Int. J. Syst. Evol. Microbiol.">
        <title>Amycolatopsis rhabdoformis sp. nov., an actinomycete isolated from a tropical forest soil.</title>
        <authorList>
            <person name="Souza W.R."/>
            <person name="Silva R.E."/>
            <person name="Goodfellow M."/>
            <person name="Busarakam K."/>
            <person name="Figueiro F.S."/>
            <person name="Ferreira D."/>
            <person name="Rodrigues-Filho E."/>
            <person name="Moraes L.A.B."/>
            <person name="Zucchi T.D."/>
        </authorList>
    </citation>
    <scope>NUCLEOTIDE SEQUENCE [LARGE SCALE GENOMIC DNA]</scope>
    <source>
        <strain evidence="2 3">NCIMB 14900</strain>
    </source>
</reference>
<dbReference type="InterPro" id="IPR023210">
    <property type="entry name" value="NADP_OxRdtase_dom"/>
</dbReference>
<dbReference type="InterPro" id="IPR036812">
    <property type="entry name" value="NAD(P)_OxRdtase_dom_sf"/>
</dbReference>
<evidence type="ECO:0000313" key="3">
    <source>
        <dbReference type="Proteomes" id="UP001330812"/>
    </source>
</evidence>
<evidence type="ECO:0000259" key="1">
    <source>
        <dbReference type="Pfam" id="PF00248"/>
    </source>
</evidence>
<dbReference type="EMBL" id="CP142149">
    <property type="protein sequence ID" value="WSE30286.1"/>
    <property type="molecule type" value="Genomic_DNA"/>
</dbReference>
<dbReference type="Proteomes" id="UP001330812">
    <property type="component" value="Chromosome"/>
</dbReference>
<dbReference type="CDD" id="cd19152">
    <property type="entry name" value="AKR_AKR15A"/>
    <property type="match status" value="1"/>
</dbReference>
<dbReference type="PANTHER" id="PTHR42686">
    <property type="entry name" value="GH17980P-RELATED"/>
    <property type="match status" value="1"/>
</dbReference>
<dbReference type="InterPro" id="IPR020471">
    <property type="entry name" value="AKR"/>
</dbReference>
<protein>
    <submittedName>
        <fullName evidence="2">Aldo/keto reductase</fullName>
    </submittedName>
</protein>
<feature type="domain" description="NADP-dependent oxidoreductase" evidence="1">
    <location>
        <begin position="7"/>
        <end position="292"/>
    </location>
</feature>
<keyword evidence="3" id="KW-1185">Reference proteome</keyword>
<gene>
    <name evidence="2" type="ORF">VSH64_47140</name>
</gene>
<dbReference type="PANTHER" id="PTHR42686:SF1">
    <property type="entry name" value="GH17980P-RELATED"/>
    <property type="match status" value="1"/>
</dbReference>
<name>A0ABZ1I778_9PSEU</name>
<sequence>MNVKLSPLGLGGAQLGNLYHAIDDDTAAATVRRAWDEGIRYFDTAPHYGLGLSERRLGRALAAYPREEYVLSTKVGRVLEPHAAAPGERDDQGFDVPATYRRRWDFGRDGVLRSLESSLERLGLDRVDIVYVHDPDDHFDEAVAGAFPALLELRDQGVVGAVGAGMNQTPMLTEFVRRFDLDHVLMAGRYTLLNQPALDDLLPLCRERGVGVVAGGVFNAGILATAEPGAIYDYAAAPAELVAKARRIAEICARHGVELPEAALALPASHPAVVSVVVGAHDAGQVAVNARRAAKVVPAVLWTDLVDAGLLRADAVGRPVTSGGPQ</sequence>
<dbReference type="Pfam" id="PF00248">
    <property type="entry name" value="Aldo_ket_red"/>
    <property type="match status" value="1"/>
</dbReference>
<accession>A0ABZ1I778</accession>
<dbReference type="RefSeq" id="WP_326569234.1">
    <property type="nucleotide sequence ID" value="NZ_CP142149.1"/>
</dbReference>
<dbReference type="SUPFAM" id="SSF51430">
    <property type="entry name" value="NAD(P)-linked oxidoreductase"/>
    <property type="match status" value="1"/>
</dbReference>
<dbReference type="Gene3D" id="3.20.20.100">
    <property type="entry name" value="NADP-dependent oxidoreductase domain"/>
    <property type="match status" value="1"/>
</dbReference>
<proteinExistence type="predicted"/>